<dbReference type="AlphaFoldDB" id="A6MGS8"/>
<dbReference type="EMBL" id="DS030777">
    <property type="protein sequence ID" value="EDL82776.1"/>
    <property type="molecule type" value="Genomic_DNA"/>
</dbReference>
<dbReference type="Proteomes" id="UP000234681">
    <property type="component" value="Unassembled WGS sequence"/>
</dbReference>
<organism evidence="1 2">
    <name type="scientific">Rattus norvegicus</name>
    <name type="common">Rat</name>
    <dbReference type="NCBI Taxonomy" id="10116"/>
    <lineage>
        <taxon>Eukaryota</taxon>
        <taxon>Metazoa</taxon>
        <taxon>Chordata</taxon>
        <taxon>Craniata</taxon>
        <taxon>Vertebrata</taxon>
        <taxon>Euteleostomi</taxon>
        <taxon>Mammalia</taxon>
        <taxon>Eutheria</taxon>
        <taxon>Euarchontoglires</taxon>
        <taxon>Glires</taxon>
        <taxon>Rodentia</taxon>
        <taxon>Myomorpha</taxon>
        <taxon>Muroidea</taxon>
        <taxon>Muridae</taxon>
        <taxon>Murinae</taxon>
        <taxon>Rattus</taxon>
    </lineage>
</organism>
<accession>A6MGS8</accession>
<name>A6MGS8_RAT</name>
<gene>
    <name evidence="1" type="ORF">rCG_58637</name>
</gene>
<proteinExistence type="predicted"/>
<evidence type="ECO:0000313" key="1">
    <source>
        <dbReference type="EMBL" id="EDL82776.1"/>
    </source>
</evidence>
<protein>
    <submittedName>
        <fullName evidence="1">RCG58637</fullName>
    </submittedName>
</protein>
<evidence type="ECO:0000313" key="2">
    <source>
        <dbReference type="Proteomes" id="UP000234681"/>
    </source>
</evidence>
<sequence length="39" mass="4273">MQVFHSLVNLPVLVCPVPTAEAPAAPQVLFRRPSCSRIK</sequence>
<reference evidence="2" key="1">
    <citation type="submission" date="2005-06" db="EMBL/GenBank/DDBJ databases">
        <authorList>
            <person name="Mural R.J."/>
            <person name="Li P.W."/>
            <person name="Adams M.D."/>
            <person name="Amanatides P.G."/>
            <person name="Baden-Tillson H."/>
            <person name="Barnstead M."/>
            <person name="Chin S.H."/>
            <person name="Dew I."/>
            <person name="Evans C.A."/>
            <person name="Ferriera S."/>
            <person name="Flanigan M."/>
            <person name="Fosler C."/>
            <person name="Glodek A."/>
            <person name="Gu Z."/>
            <person name="Holt R.A."/>
            <person name="Jennings D."/>
            <person name="Kraft C.L."/>
            <person name="Lu F."/>
            <person name="Nguyen T."/>
            <person name="Nusskern D.R."/>
            <person name="Pfannkoch C.M."/>
            <person name="Sitter C."/>
            <person name="Sutton G.G."/>
            <person name="Venter J.C."/>
            <person name="Wang Z."/>
            <person name="Woodage T."/>
            <person name="Zheng X.H."/>
            <person name="Zhong F."/>
        </authorList>
    </citation>
    <scope>NUCLEOTIDE SEQUENCE [LARGE SCALE GENOMIC DNA]</scope>
    <source>
        <strain>BN</strain>
        <strain evidence="2">Sprague-Dawley</strain>
    </source>
</reference>